<proteinExistence type="predicted"/>
<name>A0A1X7VGH6_AMPQE</name>
<reference evidence="2" key="1">
    <citation type="submission" date="2017-05" db="UniProtKB">
        <authorList>
            <consortium name="EnsemblMetazoa"/>
        </authorList>
    </citation>
    <scope>IDENTIFICATION</scope>
</reference>
<sequence length="170" mass="19144">MSTRDDDVFNPGPLERYQSRPDGEPFDTNKNQLQVLSTKQNSSFADEVQRATEQFRVLNECGNAVYAPVAPSTSQVNLENNHEGDGHDPIYDNELYLDNVAALLVNDNNDHQNLCGQNIEQNIGDALTLDSISRCCFSDSDFEARIASLNDSQRVLYEKVLEYSRAVYVF</sequence>
<dbReference type="InParanoid" id="A0A1X7VGH6"/>
<dbReference type="EnsemblMetazoa" id="Aqu2.1.38874_001">
    <property type="protein sequence ID" value="Aqu2.1.38874_001"/>
    <property type="gene ID" value="Aqu2.1.38874"/>
</dbReference>
<accession>A0A1X7VGH6</accession>
<evidence type="ECO:0000313" key="2">
    <source>
        <dbReference type="EnsemblMetazoa" id="Aqu2.1.38874_001"/>
    </source>
</evidence>
<dbReference type="OrthoDB" id="416437at2759"/>
<protein>
    <submittedName>
        <fullName evidence="2">Uncharacterized protein</fullName>
    </submittedName>
</protein>
<organism evidence="2">
    <name type="scientific">Amphimedon queenslandica</name>
    <name type="common">Sponge</name>
    <dbReference type="NCBI Taxonomy" id="400682"/>
    <lineage>
        <taxon>Eukaryota</taxon>
        <taxon>Metazoa</taxon>
        <taxon>Porifera</taxon>
        <taxon>Demospongiae</taxon>
        <taxon>Heteroscleromorpha</taxon>
        <taxon>Haplosclerida</taxon>
        <taxon>Niphatidae</taxon>
        <taxon>Amphimedon</taxon>
    </lineage>
</organism>
<feature type="region of interest" description="Disordered" evidence="1">
    <location>
        <begin position="1"/>
        <end position="29"/>
    </location>
</feature>
<dbReference type="AlphaFoldDB" id="A0A1X7VGH6"/>
<evidence type="ECO:0000256" key="1">
    <source>
        <dbReference type="SAM" id="MobiDB-lite"/>
    </source>
</evidence>